<dbReference type="PANTHER" id="PTHR36503:SF3">
    <property type="entry name" value="BLR0126 PROTEIN"/>
    <property type="match status" value="1"/>
</dbReference>
<dbReference type="Proteomes" id="UP000295680">
    <property type="component" value="Unassembled WGS sequence"/>
</dbReference>
<keyword evidence="2" id="KW-0456">Lyase</keyword>
<dbReference type="Gene3D" id="3.10.180.10">
    <property type="entry name" value="2,3-Dihydroxybiphenyl 1,2-Dioxygenase, domain 1"/>
    <property type="match status" value="1"/>
</dbReference>
<protein>
    <submittedName>
        <fullName evidence="2">Putative lactoylglutathione lyase</fullName>
    </submittedName>
</protein>
<dbReference type="PANTHER" id="PTHR36503">
    <property type="entry name" value="BLR2520 PROTEIN"/>
    <property type="match status" value="1"/>
</dbReference>
<dbReference type="Pfam" id="PF00903">
    <property type="entry name" value="Glyoxalase"/>
    <property type="match status" value="1"/>
</dbReference>
<dbReference type="PROSITE" id="PS51819">
    <property type="entry name" value="VOC"/>
    <property type="match status" value="1"/>
</dbReference>
<evidence type="ECO:0000313" key="2">
    <source>
        <dbReference type="EMBL" id="TCO48003.1"/>
    </source>
</evidence>
<dbReference type="InterPro" id="IPR037523">
    <property type="entry name" value="VOC_core"/>
</dbReference>
<name>A0A4R2IRT4_9PSEU</name>
<gene>
    <name evidence="2" type="ORF">EV192_11656</name>
</gene>
<dbReference type="AlphaFoldDB" id="A0A4R2IRT4"/>
<comment type="caution">
    <text evidence="2">The sequence shown here is derived from an EMBL/GenBank/DDBJ whole genome shotgun (WGS) entry which is preliminary data.</text>
</comment>
<evidence type="ECO:0000313" key="3">
    <source>
        <dbReference type="Proteomes" id="UP000295680"/>
    </source>
</evidence>
<feature type="domain" description="VOC" evidence="1">
    <location>
        <begin position="1"/>
        <end position="118"/>
    </location>
</feature>
<proteinExistence type="predicted"/>
<accession>A0A4R2IRT4</accession>
<dbReference type="OrthoDB" id="9789841at2"/>
<reference evidence="2 3" key="1">
    <citation type="submission" date="2019-03" db="EMBL/GenBank/DDBJ databases">
        <title>Genomic Encyclopedia of Type Strains, Phase IV (KMG-IV): sequencing the most valuable type-strain genomes for metagenomic binning, comparative biology and taxonomic classification.</title>
        <authorList>
            <person name="Goeker M."/>
        </authorList>
    </citation>
    <scope>NUCLEOTIDE SEQUENCE [LARGE SCALE GENOMIC DNA]</scope>
    <source>
        <strain evidence="2 3">DSM 45934</strain>
    </source>
</reference>
<dbReference type="EMBL" id="SLWS01000016">
    <property type="protein sequence ID" value="TCO48003.1"/>
    <property type="molecule type" value="Genomic_DNA"/>
</dbReference>
<organism evidence="2 3">
    <name type="scientific">Actinocrispum wychmicini</name>
    <dbReference type="NCBI Taxonomy" id="1213861"/>
    <lineage>
        <taxon>Bacteria</taxon>
        <taxon>Bacillati</taxon>
        <taxon>Actinomycetota</taxon>
        <taxon>Actinomycetes</taxon>
        <taxon>Pseudonocardiales</taxon>
        <taxon>Pseudonocardiaceae</taxon>
        <taxon>Actinocrispum</taxon>
    </lineage>
</organism>
<dbReference type="GO" id="GO:0016829">
    <property type="term" value="F:lyase activity"/>
    <property type="evidence" value="ECO:0007669"/>
    <property type="project" value="UniProtKB-KW"/>
</dbReference>
<keyword evidence="3" id="KW-1185">Reference proteome</keyword>
<dbReference type="SUPFAM" id="SSF54593">
    <property type="entry name" value="Glyoxalase/Bleomycin resistance protein/Dihydroxybiphenyl dioxygenase"/>
    <property type="match status" value="1"/>
</dbReference>
<dbReference type="InterPro" id="IPR004360">
    <property type="entry name" value="Glyas_Fos-R_dOase_dom"/>
</dbReference>
<dbReference type="InterPro" id="IPR029068">
    <property type="entry name" value="Glyas_Bleomycin-R_OHBP_Dase"/>
</dbReference>
<evidence type="ECO:0000259" key="1">
    <source>
        <dbReference type="PROSITE" id="PS51819"/>
    </source>
</evidence>
<sequence>MVWFEGMSLPVADLDRSIAFYESLGFVTEGRSDRFALLRQGGGTIGLLRVGTAAAGEEGMPRRLRALVQVELTTDDLDQLYQDLLARGVPVSPPRDLPWERQMQVRDPDGFTVEFAEGRRGAGIRE</sequence>